<sequence>MRLTNYLFVAAVSLLASCEAVSMAADSTQTKLSTMISPDAVQSFDVVHGSKRFLRTAKAEKYEVDNDEDDDDSFDVEEEERVAYLYWMAYDEKYTVDA</sequence>
<evidence type="ECO:0000313" key="6">
    <source>
        <dbReference type="EMBL" id="KAG2507316.1"/>
    </source>
</evidence>
<keyword evidence="3 5" id="KW-0964">Secreted</keyword>
<dbReference type="AlphaFoldDB" id="A0A8T0LJG4"/>
<evidence type="ECO:0000256" key="1">
    <source>
        <dbReference type="ARBA" id="ARBA00004613"/>
    </source>
</evidence>
<evidence type="ECO:0000256" key="3">
    <source>
        <dbReference type="ARBA" id="ARBA00022525"/>
    </source>
</evidence>
<protein>
    <recommendedName>
        <fullName evidence="5">RxLR effector protein</fullName>
    </recommendedName>
</protein>
<accession>A0A8T0LJG4</accession>
<dbReference type="Proteomes" id="UP000792063">
    <property type="component" value="Unassembled WGS sequence"/>
</dbReference>
<comment type="subcellular location">
    <subcellularLocation>
        <location evidence="1 5">Secreted</location>
    </subcellularLocation>
</comment>
<feature type="chain" id="PRO_5035959278" description="RxLR effector protein" evidence="5">
    <location>
        <begin position="21"/>
        <end position="98"/>
    </location>
</feature>
<evidence type="ECO:0000256" key="5">
    <source>
        <dbReference type="RuleBase" id="RU367124"/>
    </source>
</evidence>
<dbReference type="InterPro" id="IPR031825">
    <property type="entry name" value="RXLR"/>
</dbReference>
<evidence type="ECO:0000313" key="8">
    <source>
        <dbReference type="Proteomes" id="UP000785171"/>
    </source>
</evidence>
<reference evidence="6" key="1">
    <citation type="journal article" date="2015" name="Genom Data">
        <title>Genome sequences of six Phytophthora species associated with forests in New Zealand.</title>
        <authorList>
            <person name="Studholme D.J."/>
            <person name="McDougal R.L."/>
            <person name="Sambles C."/>
            <person name="Hansen E."/>
            <person name="Hardy G."/>
            <person name="Grant M."/>
            <person name="Ganley R.J."/>
            <person name="Williams N.M."/>
        </authorList>
    </citation>
    <scope>NUCLEOTIDE SEQUENCE</scope>
    <source>
        <strain evidence="6">NZFS 2646</strain>
        <strain evidence="7">NZFS 3630</strain>
    </source>
</reference>
<dbReference type="Pfam" id="PF16810">
    <property type="entry name" value="RXLR"/>
    <property type="match status" value="1"/>
</dbReference>
<dbReference type="EMBL" id="JPWV03000628">
    <property type="protein sequence ID" value="KAG2507316.1"/>
    <property type="molecule type" value="Genomic_DNA"/>
</dbReference>
<dbReference type="Proteomes" id="UP000785171">
    <property type="component" value="Unassembled WGS sequence"/>
</dbReference>
<feature type="signal peptide" evidence="5">
    <location>
        <begin position="1"/>
        <end position="20"/>
    </location>
</feature>
<gene>
    <name evidence="6" type="ORF">JM16_008995</name>
    <name evidence="7" type="ORF">JM18_009020</name>
</gene>
<dbReference type="PROSITE" id="PS51257">
    <property type="entry name" value="PROKAR_LIPOPROTEIN"/>
    <property type="match status" value="1"/>
</dbReference>
<comment type="function">
    <text evidence="5">Effector that suppresses plant defense responses during pathogen infection.</text>
</comment>
<evidence type="ECO:0000256" key="4">
    <source>
        <dbReference type="ARBA" id="ARBA00022729"/>
    </source>
</evidence>
<proteinExistence type="inferred from homology"/>
<dbReference type="EMBL" id="JPWU03000645">
    <property type="protein sequence ID" value="KAG2509864.1"/>
    <property type="molecule type" value="Genomic_DNA"/>
</dbReference>
<evidence type="ECO:0000256" key="2">
    <source>
        <dbReference type="ARBA" id="ARBA00010400"/>
    </source>
</evidence>
<comment type="domain">
    <text evidence="5">The RxLR-dEER motif acts to carry the protein into the host cell cytoplasm through binding to cell surface phosphatidylinositol-3-phosphate.</text>
</comment>
<organism evidence="6 8">
    <name type="scientific">Phytophthora kernoviae</name>
    <dbReference type="NCBI Taxonomy" id="325452"/>
    <lineage>
        <taxon>Eukaryota</taxon>
        <taxon>Sar</taxon>
        <taxon>Stramenopiles</taxon>
        <taxon>Oomycota</taxon>
        <taxon>Peronosporomycetes</taxon>
        <taxon>Peronosporales</taxon>
        <taxon>Peronosporaceae</taxon>
        <taxon>Phytophthora</taxon>
    </lineage>
</organism>
<keyword evidence="4 5" id="KW-0732">Signal</keyword>
<dbReference type="GO" id="GO:0005576">
    <property type="term" value="C:extracellular region"/>
    <property type="evidence" value="ECO:0007669"/>
    <property type="project" value="UniProtKB-SubCell"/>
</dbReference>
<feature type="non-terminal residue" evidence="6">
    <location>
        <position position="1"/>
    </location>
</feature>
<name>A0A8T0LJG4_9STRA</name>
<reference evidence="6" key="2">
    <citation type="submission" date="2020-06" db="EMBL/GenBank/DDBJ databases">
        <authorList>
            <person name="Studholme D.J."/>
        </authorList>
    </citation>
    <scope>NUCLEOTIDE SEQUENCE</scope>
    <source>
        <strain evidence="6">NZFS 2646</strain>
        <strain evidence="7">NZFS 3630</strain>
    </source>
</reference>
<comment type="similarity">
    <text evidence="2 5">Belongs to the RxLR effector family.</text>
</comment>
<evidence type="ECO:0000313" key="7">
    <source>
        <dbReference type="EMBL" id="KAG2509864.1"/>
    </source>
</evidence>
<comment type="caution">
    <text evidence="6">The sequence shown here is derived from an EMBL/GenBank/DDBJ whole genome shotgun (WGS) entry which is preliminary data.</text>
</comment>